<proteinExistence type="predicted"/>
<feature type="signal peptide" evidence="1">
    <location>
        <begin position="1"/>
        <end position="24"/>
    </location>
</feature>
<dbReference type="InterPro" id="IPR008979">
    <property type="entry name" value="Galactose-bd-like_sf"/>
</dbReference>
<protein>
    <recommendedName>
        <fullName evidence="4">CBM-cenC domain-containing protein</fullName>
    </recommendedName>
</protein>
<keyword evidence="3" id="KW-1185">Reference proteome</keyword>
<dbReference type="Proteomes" id="UP000310108">
    <property type="component" value="Unassembled WGS sequence"/>
</dbReference>
<dbReference type="STRING" id="1306861.A0A4U6XH85"/>
<dbReference type="SUPFAM" id="SSF49785">
    <property type="entry name" value="Galactose-binding domain-like"/>
    <property type="match status" value="1"/>
</dbReference>
<dbReference type="EMBL" id="PJEX01000122">
    <property type="protein sequence ID" value="TKW54779.1"/>
    <property type="molecule type" value="Genomic_DNA"/>
</dbReference>
<evidence type="ECO:0008006" key="4">
    <source>
        <dbReference type="Google" id="ProtNLM"/>
    </source>
</evidence>
<comment type="caution">
    <text evidence="2">The sequence shown here is derived from an EMBL/GenBank/DDBJ whole genome shotgun (WGS) entry which is preliminary data.</text>
</comment>
<gene>
    <name evidence="2" type="ORF">CTA1_5880</name>
</gene>
<organism evidence="2 3">
    <name type="scientific">Colletotrichum tanaceti</name>
    <dbReference type="NCBI Taxonomy" id="1306861"/>
    <lineage>
        <taxon>Eukaryota</taxon>
        <taxon>Fungi</taxon>
        <taxon>Dikarya</taxon>
        <taxon>Ascomycota</taxon>
        <taxon>Pezizomycotina</taxon>
        <taxon>Sordariomycetes</taxon>
        <taxon>Hypocreomycetidae</taxon>
        <taxon>Glomerellales</taxon>
        <taxon>Glomerellaceae</taxon>
        <taxon>Colletotrichum</taxon>
        <taxon>Colletotrichum destructivum species complex</taxon>
    </lineage>
</organism>
<reference evidence="2 3" key="1">
    <citation type="journal article" date="2019" name="PLoS ONE">
        <title>Comparative genome analysis indicates high evolutionary potential of pathogenicity genes in Colletotrichum tanaceti.</title>
        <authorList>
            <person name="Lelwala R.V."/>
            <person name="Korhonen P.K."/>
            <person name="Young N.D."/>
            <person name="Scott J.B."/>
            <person name="Ades P.A."/>
            <person name="Gasser R.B."/>
            <person name="Taylor P.W.J."/>
        </authorList>
    </citation>
    <scope>NUCLEOTIDE SEQUENCE [LARGE SCALE GENOMIC DNA]</scope>
    <source>
        <strain evidence="2">BRIP57314</strain>
    </source>
</reference>
<dbReference type="Gene3D" id="2.60.120.260">
    <property type="entry name" value="Galactose-binding domain-like"/>
    <property type="match status" value="1"/>
</dbReference>
<name>A0A4U6XH85_9PEZI</name>
<evidence type="ECO:0000313" key="2">
    <source>
        <dbReference type="EMBL" id="TKW54779.1"/>
    </source>
</evidence>
<accession>A0A4U6XH85</accession>
<feature type="chain" id="PRO_5020666433" description="CBM-cenC domain-containing protein" evidence="1">
    <location>
        <begin position="25"/>
        <end position="377"/>
    </location>
</feature>
<sequence>MTPNMVYQKSIIAALPFLIGSAAASPLAPLERAAATCNRDNLFRCLVDQRYSTQASAYCAGLTPFTTTVATTTATKTSTVWTDVVVSTHTDTVTSTTTVFTATVPSTTATVTGFYGAGPRKMKRAEAAAAAAAAPPPPPPKCLTNGVTYPASRITSACSCIDVPARTVSVTYTAGTATVTDTLTSLLTASATATVWATVSTVTTDGVATVTVAPAALPNLDFEQGNLDGWSYYDNNDAGWDGDVVSVAGADGQATRAFRVINRQYLGFADLRTTDRYFRLRAGSRYRVSMSGKTTSSGAGNALPNVSLNVNTRSNFGINANWYPLQNGAGLGNGWYRFGGEFTVPAQYEGDFVVAIGFTRSQTYVEHFVDNIAIEQI</sequence>
<evidence type="ECO:0000313" key="3">
    <source>
        <dbReference type="Proteomes" id="UP000310108"/>
    </source>
</evidence>
<keyword evidence="1" id="KW-0732">Signal</keyword>
<dbReference type="AlphaFoldDB" id="A0A4U6XH85"/>
<evidence type="ECO:0000256" key="1">
    <source>
        <dbReference type="SAM" id="SignalP"/>
    </source>
</evidence>